<evidence type="ECO:0000313" key="3">
    <source>
        <dbReference type="Proteomes" id="UP001157418"/>
    </source>
</evidence>
<proteinExistence type="predicted"/>
<evidence type="ECO:0000313" key="2">
    <source>
        <dbReference type="EMBL" id="CAH1416480.1"/>
    </source>
</evidence>
<accession>A0AAU9LRF3</accession>
<dbReference type="Proteomes" id="UP001157418">
    <property type="component" value="Unassembled WGS sequence"/>
</dbReference>
<evidence type="ECO:0000256" key="1">
    <source>
        <dbReference type="SAM" id="MobiDB-lite"/>
    </source>
</evidence>
<keyword evidence="3" id="KW-1185">Reference proteome</keyword>
<name>A0AAU9LRF3_9ASTR</name>
<reference evidence="2 3" key="1">
    <citation type="submission" date="2022-01" db="EMBL/GenBank/DDBJ databases">
        <authorList>
            <person name="Xiong W."/>
            <person name="Schranz E."/>
        </authorList>
    </citation>
    <scope>NUCLEOTIDE SEQUENCE [LARGE SCALE GENOMIC DNA]</scope>
</reference>
<organism evidence="2 3">
    <name type="scientific">Lactuca virosa</name>
    <dbReference type="NCBI Taxonomy" id="75947"/>
    <lineage>
        <taxon>Eukaryota</taxon>
        <taxon>Viridiplantae</taxon>
        <taxon>Streptophyta</taxon>
        <taxon>Embryophyta</taxon>
        <taxon>Tracheophyta</taxon>
        <taxon>Spermatophyta</taxon>
        <taxon>Magnoliopsida</taxon>
        <taxon>eudicotyledons</taxon>
        <taxon>Gunneridae</taxon>
        <taxon>Pentapetalae</taxon>
        <taxon>asterids</taxon>
        <taxon>campanulids</taxon>
        <taxon>Asterales</taxon>
        <taxon>Asteraceae</taxon>
        <taxon>Cichorioideae</taxon>
        <taxon>Cichorieae</taxon>
        <taxon>Lactucinae</taxon>
        <taxon>Lactuca</taxon>
    </lineage>
</organism>
<dbReference type="EMBL" id="CAKMRJ010000002">
    <property type="protein sequence ID" value="CAH1416480.1"/>
    <property type="molecule type" value="Genomic_DNA"/>
</dbReference>
<protein>
    <submittedName>
        <fullName evidence="2">Uncharacterized protein</fullName>
    </submittedName>
</protein>
<feature type="compositionally biased region" description="Low complexity" evidence="1">
    <location>
        <begin position="38"/>
        <end position="52"/>
    </location>
</feature>
<feature type="region of interest" description="Disordered" evidence="1">
    <location>
        <begin position="38"/>
        <end position="58"/>
    </location>
</feature>
<sequence>MTNETVGEPLEPPRNPVRPMISLESVITPVMPSKQAVTTISDTPSSGGPTPSFTMVPSQNTLHNQHLTPTLSSMTPSFLHTFGGPNGFTQIPLPPIFQTTSVPQQITQATPLLTPQTVNGLPPPL</sequence>
<gene>
    <name evidence="2" type="ORF">LVIROSA_LOCUS4243</name>
</gene>
<dbReference type="AlphaFoldDB" id="A0AAU9LRF3"/>
<comment type="caution">
    <text evidence="2">The sequence shown here is derived from an EMBL/GenBank/DDBJ whole genome shotgun (WGS) entry which is preliminary data.</text>
</comment>